<dbReference type="PRINTS" id="PR00598">
    <property type="entry name" value="HTHMARR"/>
</dbReference>
<protein>
    <submittedName>
        <fullName evidence="2">MarR family transcriptional regulator</fullName>
    </submittedName>
</protein>
<sequence>MRGDYYFGRIIRMRKERMEERPAVEEISRLYPAVHRCLRMSGQPVGEGDVTARMASVLRRLVAQGPLTVGELAGQLRLSMAATTELVDRVEDRGLVVRARDRRDRRRVFVRVTDAGHAAALTALPREEDPLARAVRAMTPGERQGLVDGLRALLRAARADG</sequence>
<dbReference type="PANTHER" id="PTHR33164">
    <property type="entry name" value="TRANSCRIPTIONAL REGULATOR, MARR FAMILY"/>
    <property type="match status" value="1"/>
</dbReference>
<gene>
    <name evidence="2" type="ORF">FED44_09825</name>
</gene>
<dbReference type="Gene3D" id="1.10.10.10">
    <property type="entry name" value="Winged helix-like DNA-binding domain superfamily/Winged helix DNA-binding domain"/>
    <property type="match status" value="1"/>
</dbReference>
<dbReference type="OrthoDB" id="9815567at2"/>
<proteinExistence type="predicted"/>
<dbReference type="GO" id="GO:0006950">
    <property type="term" value="P:response to stress"/>
    <property type="evidence" value="ECO:0007669"/>
    <property type="project" value="TreeGrafter"/>
</dbReference>
<evidence type="ECO:0000259" key="1">
    <source>
        <dbReference type="PROSITE" id="PS50995"/>
    </source>
</evidence>
<dbReference type="EMBL" id="VANP01000003">
    <property type="protein sequence ID" value="TLP62247.1"/>
    <property type="molecule type" value="Genomic_DNA"/>
</dbReference>
<comment type="caution">
    <text evidence="2">The sequence shown here is derived from an EMBL/GenBank/DDBJ whole genome shotgun (WGS) entry which is preliminary data.</text>
</comment>
<dbReference type="SMART" id="SM00347">
    <property type="entry name" value="HTH_MARR"/>
    <property type="match status" value="1"/>
</dbReference>
<dbReference type="AlphaFoldDB" id="A0A5R8ZAZ7"/>
<name>A0A5R8ZAZ7_9ACTN</name>
<dbReference type="InterPro" id="IPR039422">
    <property type="entry name" value="MarR/SlyA-like"/>
</dbReference>
<dbReference type="PROSITE" id="PS50995">
    <property type="entry name" value="HTH_MARR_2"/>
    <property type="match status" value="1"/>
</dbReference>
<dbReference type="Proteomes" id="UP000309033">
    <property type="component" value="Unassembled WGS sequence"/>
</dbReference>
<keyword evidence="3" id="KW-1185">Reference proteome</keyword>
<dbReference type="SUPFAM" id="SSF46785">
    <property type="entry name" value="Winged helix' DNA-binding domain"/>
    <property type="match status" value="1"/>
</dbReference>
<organism evidence="2 3">
    <name type="scientific">Microbispora triticiradicis</name>
    <dbReference type="NCBI Taxonomy" id="2200763"/>
    <lineage>
        <taxon>Bacteria</taxon>
        <taxon>Bacillati</taxon>
        <taxon>Actinomycetota</taxon>
        <taxon>Actinomycetes</taxon>
        <taxon>Streptosporangiales</taxon>
        <taxon>Streptosporangiaceae</taxon>
        <taxon>Microbispora</taxon>
    </lineage>
</organism>
<evidence type="ECO:0000313" key="2">
    <source>
        <dbReference type="EMBL" id="TLP62247.1"/>
    </source>
</evidence>
<feature type="domain" description="HTH marR-type" evidence="1">
    <location>
        <begin position="20"/>
        <end position="155"/>
    </location>
</feature>
<dbReference type="InterPro" id="IPR000835">
    <property type="entry name" value="HTH_MarR-typ"/>
</dbReference>
<reference evidence="2" key="1">
    <citation type="submission" date="2019-05" db="EMBL/GenBank/DDBJ databases">
        <title>Isolation, diversity and antifungal activity of Actinobacteria from wheat.</title>
        <authorList>
            <person name="Yu B."/>
        </authorList>
    </citation>
    <scope>NUCLEOTIDE SEQUENCE [LARGE SCALE GENOMIC DNA]</scope>
    <source>
        <strain evidence="2">NEAU-HEGS1-5</strain>
    </source>
</reference>
<dbReference type="Pfam" id="PF01047">
    <property type="entry name" value="MarR"/>
    <property type="match status" value="1"/>
</dbReference>
<dbReference type="InterPro" id="IPR036390">
    <property type="entry name" value="WH_DNA-bd_sf"/>
</dbReference>
<evidence type="ECO:0000313" key="3">
    <source>
        <dbReference type="Proteomes" id="UP000309033"/>
    </source>
</evidence>
<accession>A0A5R8ZAZ7</accession>
<dbReference type="InterPro" id="IPR036388">
    <property type="entry name" value="WH-like_DNA-bd_sf"/>
</dbReference>
<dbReference type="GO" id="GO:0003700">
    <property type="term" value="F:DNA-binding transcription factor activity"/>
    <property type="evidence" value="ECO:0007669"/>
    <property type="project" value="InterPro"/>
</dbReference>
<dbReference type="PANTHER" id="PTHR33164:SF43">
    <property type="entry name" value="HTH-TYPE TRANSCRIPTIONAL REPRESSOR YETL"/>
    <property type="match status" value="1"/>
</dbReference>